<keyword evidence="6" id="KW-0732">Signal</keyword>
<feature type="repeat" description="Pumilio" evidence="5">
    <location>
        <begin position="306"/>
        <end position="341"/>
    </location>
</feature>
<dbReference type="SUPFAM" id="SSF48371">
    <property type="entry name" value="ARM repeat"/>
    <property type="match status" value="1"/>
</dbReference>
<dbReference type="PROSITE" id="PS50303">
    <property type="entry name" value="PUM_HD"/>
    <property type="match status" value="1"/>
</dbReference>
<evidence type="ECO:0000256" key="1">
    <source>
        <dbReference type="ARBA" id="ARBA00004496"/>
    </source>
</evidence>
<evidence type="ECO:0000256" key="5">
    <source>
        <dbReference type="PROSITE-ProRule" id="PRU00317"/>
    </source>
</evidence>
<keyword evidence="4" id="KW-0694">RNA-binding</keyword>
<gene>
    <name evidence="8" type="ORF">GBAR_LOCUS5812</name>
</gene>
<dbReference type="InterPro" id="IPR001313">
    <property type="entry name" value="Pumilio_RNA-bd_rpt"/>
</dbReference>
<dbReference type="InterPro" id="IPR033712">
    <property type="entry name" value="Pumilio_RNA-bd"/>
</dbReference>
<dbReference type="Gene3D" id="1.25.10.10">
    <property type="entry name" value="Leucine-rich Repeat Variant"/>
    <property type="match status" value="1"/>
</dbReference>
<dbReference type="InterPro" id="IPR016024">
    <property type="entry name" value="ARM-type_fold"/>
</dbReference>
<dbReference type="FunFam" id="1.25.10.10:FF:000004">
    <property type="entry name" value="Pumilio homolog 1 isoform 2"/>
    <property type="match status" value="1"/>
</dbReference>
<evidence type="ECO:0000313" key="9">
    <source>
        <dbReference type="Proteomes" id="UP001174909"/>
    </source>
</evidence>
<evidence type="ECO:0000256" key="4">
    <source>
        <dbReference type="ARBA" id="ARBA00022884"/>
    </source>
</evidence>
<feature type="domain" description="PUM-HD" evidence="7">
    <location>
        <begin position="178"/>
        <end position="515"/>
    </location>
</feature>
<dbReference type="CDD" id="cd07920">
    <property type="entry name" value="Pumilio"/>
    <property type="match status" value="1"/>
</dbReference>
<dbReference type="InterPro" id="IPR033133">
    <property type="entry name" value="PUM-HD"/>
</dbReference>
<sequence>MLGKKLVVLLLVAVVVGSGYSQFCTIPTKESLKFDLEDTVIPLIIQAGDAAAAPTVDVFDLRIVCLRFSEQQDLLRGLSVVVHYTCSDHNSCPSGTVVEQVESGCESGQWTNRVEGSTSLTRSESTEANLSTTARDDCSACVSPELASELGVTTDSVTHCVVTAATSTTTQCVCSSVPVLSLLEEFRNHMRSFEDLSQIKGHVLEFARDQYGSRFIQQQMETATDDEKADVFAEIEGSAAKLMEDLFGNYVIQKFFEFGSTPQIEVLCDLLRCAVFKLSLQTYGCRVVQKAIECLPLELQVRVVSELDGHVVECVMDQNGNHVIQKCFECVNPTFLDFIITSFEGMVVPLATHPYGCRVIQRALEHANVAQCKRLLEEVLRNTYHLVQDQYGNYVMQHILEHGQTSDRVEITQRLRGHLTTLSQHKYASNVVEKCISHCPTKALRYQIIEELMLQENILLLLLKDPYANYVMQKALDCADTGQGKMMMYRIRPHLPILRRYTYAKYMVAKVDKIFTRSGGWLK</sequence>
<accession>A0AA35RC59</accession>
<keyword evidence="9" id="KW-1185">Reference proteome</keyword>
<dbReference type="Pfam" id="PF00806">
    <property type="entry name" value="PUF"/>
    <property type="match status" value="8"/>
</dbReference>
<evidence type="ECO:0000256" key="3">
    <source>
        <dbReference type="ARBA" id="ARBA00022737"/>
    </source>
</evidence>
<dbReference type="Proteomes" id="UP001174909">
    <property type="component" value="Unassembled WGS sequence"/>
</dbReference>
<dbReference type="GO" id="GO:0003729">
    <property type="term" value="F:mRNA binding"/>
    <property type="evidence" value="ECO:0007669"/>
    <property type="project" value="TreeGrafter"/>
</dbReference>
<organism evidence="8 9">
    <name type="scientific">Geodia barretti</name>
    <name type="common">Barrett's horny sponge</name>
    <dbReference type="NCBI Taxonomy" id="519541"/>
    <lineage>
        <taxon>Eukaryota</taxon>
        <taxon>Metazoa</taxon>
        <taxon>Porifera</taxon>
        <taxon>Demospongiae</taxon>
        <taxon>Heteroscleromorpha</taxon>
        <taxon>Tetractinellida</taxon>
        <taxon>Astrophorina</taxon>
        <taxon>Geodiidae</taxon>
        <taxon>Geodia</taxon>
    </lineage>
</organism>
<protein>
    <submittedName>
        <fullName evidence="8">Pumilio homolog 1</fullName>
    </submittedName>
</protein>
<dbReference type="SMART" id="SM00025">
    <property type="entry name" value="Pumilio"/>
    <property type="match status" value="8"/>
</dbReference>
<dbReference type="GO" id="GO:0005737">
    <property type="term" value="C:cytoplasm"/>
    <property type="evidence" value="ECO:0007669"/>
    <property type="project" value="UniProtKB-SubCell"/>
</dbReference>
<comment type="subcellular location">
    <subcellularLocation>
        <location evidence="1">Cytoplasm</location>
    </subcellularLocation>
</comment>
<dbReference type="AlphaFoldDB" id="A0AA35RC59"/>
<feature type="repeat" description="Pumilio" evidence="5">
    <location>
        <begin position="451"/>
        <end position="489"/>
    </location>
</feature>
<evidence type="ECO:0000259" key="7">
    <source>
        <dbReference type="PROSITE" id="PS50303"/>
    </source>
</evidence>
<dbReference type="PANTHER" id="PTHR12537">
    <property type="entry name" value="RNA BINDING PROTEIN PUMILIO-RELATED"/>
    <property type="match status" value="1"/>
</dbReference>
<feature type="chain" id="PRO_5041464852" evidence="6">
    <location>
        <begin position="22"/>
        <end position="523"/>
    </location>
</feature>
<dbReference type="EMBL" id="CASHTH010000855">
    <property type="protein sequence ID" value="CAI8008494.1"/>
    <property type="molecule type" value="Genomic_DNA"/>
</dbReference>
<feature type="repeat" description="Pumilio" evidence="5">
    <location>
        <begin position="342"/>
        <end position="377"/>
    </location>
</feature>
<feature type="repeat" description="Pumilio" evidence="5">
    <location>
        <begin position="198"/>
        <end position="233"/>
    </location>
</feature>
<comment type="caution">
    <text evidence="8">The sequence shown here is derived from an EMBL/GenBank/DDBJ whole genome shotgun (WGS) entry which is preliminary data.</text>
</comment>
<keyword evidence="3" id="KW-0677">Repeat</keyword>
<evidence type="ECO:0000313" key="8">
    <source>
        <dbReference type="EMBL" id="CAI8008494.1"/>
    </source>
</evidence>
<feature type="repeat" description="Pumilio" evidence="5">
    <location>
        <begin position="378"/>
        <end position="413"/>
    </location>
</feature>
<keyword evidence="2" id="KW-0963">Cytoplasm</keyword>
<dbReference type="PANTHER" id="PTHR12537:SF12">
    <property type="entry name" value="MATERNAL PROTEIN PUMILIO"/>
    <property type="match status" value="1"/>
</dbReference>
<dbReference type="PROSITE" id="PS50302">
    <property type="entry name" value="PUM"/>
    <property type="match status" value="8"/>
</dbReference>
<feature type="repeat" description="Pumilio" evidence="5">
    <location>
        <begin position="414"/>
        <end position="450"/>
    </location>
</feature>
<feature type="repeat" description="Pumilio" evidence="5">
    <location>
        <begin position="270"/>
        <end position="305"/>
    </location>
</feature>
<dbReference type="InterPro" id="IPR011989">
    <property type="entry name" value="ARM-like"/>
</dbReference>
<evidence type="ECO:0000256" key="2">
    <source>
        <dbReference type="ARBA" id="ARBA00022490"/>
    </source>
</evidence>
<reference evidence="8" key="1">
    <citation type="submission" date="2023-03" db="EMBL/GenBank/DDBJ databases">
        <authorList>
            <person name="Steffen K."/>
            <person name="Cardenas P."/>
        </authorList>
    </citation>
    <scope>NUCLEOTIDE SEQUENCE</scope>
</reference>
<evidence type="ECO:0000256" key="6">
    <source>
        <dbReference type="SAM" id="SignalP"/>
    </source>
</evidence>
<feature type="signal peptide" evidence="6">
    <location>
        <begin position="1"/>
        <end position="21"/>
    </location>
</feature>
<feature type="repeat" description="Pumilio" evidence="5">
    <location>
        <begin position="234"/>
        <end position="269"/>
    </location>
</feature>
<dbReference type="GO" id="GO:0010608">
    <property type="term" value="P:post-transcriptional regulation of gene expression"/>
    <property type="evidence" value="ECO:0007669"/>
    <property type="project" value="TreeGrafter"/>
</dbReference>
<name>A0AA35RC59_GEOBA</name>
<proteinExistence type="predicted"/>